<protein>
    <submittedName>
        <fullName evidence="1">Uncharacterized protein</fullName>
    </submittedName>
</protein>
<reference evidence="1" key="2">
    <citation type="submission" date="2020-09" db="EMBL/GenBank/DDBJ databases">
        <authorList>
            <person name="Sun Q."/>
            <person name="Kim S."/>
        </authorList>
    </citation>
    <scope>NUCLEOTIDE SEQUENCE</scope>
    <source>
        <strain evidence="1">KCTC 32182</strain>
    </source>
</reference>
<sequence>MLDFLLRAARSEPDPLLSGEAALVWLDVERSDPAQWPARVSDALSAWLRKGRRRDTGARDAILALADACKTSYQSMCRQYLAGELTLSADDPELRTRLQEYQRTLVSALDALPDPLLARPDALALLLDSLNDQALWCYYRHQRTPSGFWACAHRAYRLAEGAGQTQAVPADGGATLHFRYLQLQLMSLVSGGNLSTRQLTVARQLVQRMPAMPELTHEPQRGGFVVYLHRDAPPMRPLDDEGPSDGARFWHSSVVMDQLALWRDAMEAGMRLPALADIAPQGVMTPGFMRLLGREWSSVRRFYRRAERVPLSGRVDVISRLASIHQLLSNTEEHPGETDTVLGWDGMNRSDSGVGVLLTGPGNNWVRLGRLLAYRTGTSEPWHIGMVRRIRREALYRLEVGIERMARPVPVVLKPLGGEDWTSGLSPAVARDGGVIALLVHSRTEHFRGMGVLLPRQCYREGREVELVEWDSRQPVRLGRLLEQEAELVLAEVL</sequence>
<evidence type="ECO:0000313" key="2">
    <source>
        <dbReference type="Proteomes" id="UP000645257"/>
    </source>
</evidence>
<gene>
    <name evidence="1" type="ORF">GCM10011289_04240</name>
</gene>
<reference evidence="1" key="1">
    <citation type="journal article" date="2014" name="Int. J. Syst. Evol. Microbiol.">
        <title>Complete genome sequence of Corynebacterium casei LMG S-19264T (=DSM 44701T), isolated from a smear-ripened cheese.</title>
        <authorList>
            <consortium name="US DOE Joint Genome Institute (JGI-PGF)"/>
            <person name="Walter F."/>
            <person name="Albersmeier A."/>
            <person name="Kalinowski J."/>
            <person name="Ruckert C."/>
        </authorList>
    </citation>
    <scope>NUCLEOTIDE SEQUENCE</scope>
    <source>
        <strain evidence="1">KCTC 32182</strain>
    </source>
</reference>
<dbReference type="AlphaFoldDB" id="A0A918U7K3"/>
<dbReference type="Proteomes" id="UP000645257">
    <property type="component" value="Unassembled WGS sequence"/>
</dbReference>
<dbReference type="RefSeq" id="WP_189530623.1">
    <property type="nucleotide sequence ID" value="NZ_BMYX01000001.1"/>
</dbReference>
<dbReference type="EMBL" id="BMYX01000001">
    <property type="protein sequence ID" value="GGY04853.1"/>
    <property type="molecule type" value="Genomic_DNA"/>
</dbReference>
<keyword evidence="2" id="KW-1185">Reference proteome</keyword>
<comment type="caution">
    <text evidence="1">The sequence shown here is derived from an EMBL/GenBank/DDBJ whole genome shotgun (WGS) entry which is preliminary data.</text>
</comment>
<name>A0A918U7K3_9NEIS</name>
<accession>A0A918U7K3</accession>
<organism evidence="1 2">
    <name type="scientific">Paludibacterium paludis</name>
    <dbReference type="NCBI Taxonomy" id="1225769"/>
    <lineage>
        <taxon>Bacteria</taxon>
        <taxon>Pseudomonadati</taxon>
        <taxon>Pseudomonadota</taxon>
        <taxon>Betaproteobacteria</taxon>
        <taxon>Neisseriales</taxon>
        <taxon>Chromobacteriaceae</taxon>
        <taxon>Paludibacterium</taxon>
    </lineage>
</organism>
<proteinExistence type="predicted"/>
<evidence type="ECO:0000313" key="1">
    <source>
        <dbReference type="EMBL" id="GGY04853.1"/>
    </source>
</evidence>